<dbReference type="SUPFAM" id="SSF53187">
    <property type="entry name" value="Zn-dependent exopeptidases"/>
    <property type="match status" value="1"/>
</dbReference>
<feature type="compositionally biased region" description="Basic and acidic residues" evidence="4">
    <location>
        <begin position="530"/>
        <end position="543"/>
    </location>
</feature>
<dbReference type="PANTHER" id="PTHR11705:SF138">
    <property type="entry name" value="PEPTIDASE M14 CARBOXYPEPTIDASE A DOMAIN-CONTAINING PROTEIN"/>
    <property type="match status" value="1"/>
</dbReference>
<evidence type="ECO:0000259" key="7">
    <source>
        <dbReference type="PROSITE" id="PS52035"/>
    </source>
</evidence>
<dbReference type="Pfam" id="PF00246">
    <property type="entry name" value="Peptidase_M14"/>
    <property type="match status" value="1"/>
</dbReference>
<dbReference type="GO" id="GO:0004181">
    <property type="term" value="F:metallocarboxypeptidase activity"/>
    <property type="evidence" value="ECO:0007669"/>
    <property type="project" value="InterPro"/>
</dbReference>
<feature type="domain" description="Peptidase M14" evidence="7">
    <location>
        <begin position="29"/>
        <end position="321"/>
    </location>
</feature>
<dbReference type="Gene3D" id="3.40.630.10">
    <property type="entry name" value="Zn peptidases"/>
    <property type="match status" value="1"/>
</dbReference>
<dbReference type="EMBL" id="HBHW01018845">
    <property type="protein sequence ID" value="CAE0046511.1"/>
    <property type="molecule type" value="Transcribed_RNA"/>
</dbReference>
<comment type="cofactor">
    <cofactor evidence="1">
        <name>Zn(2+)</name>
        <dbReference type="ChEBI" id="CHEBI:29105"/>
    </cofactor>
</comment>
<dbReference type="GO" id="GO:0006508">
    <property type="term" value="P:proteolysis"/>
    <property type="evidence" value="ECO:0007669"/>
    <property type="project" value="InterPro"/>
</dbReference>
<feature type="region of interest" description="Disordered" evidence="4">
    <location>
        <begin position="602"/>
        <end position="623"/>
    </location>
</feature>
<gene>
    <name evidence="8" type="ORF">RMAR00112_LOCUS14490</name>
</gene>
<dbReference type="GO" id="GO:0005615">
    <property type="term" value="C:extracellular space"/>
    <property type="evidence" value="ECO:0007669"/>
    <property type="project" value="TreeGrafter"/>
</dbReference>
<evidence type="ECO:0000256" key="3">
    <source>
        <dbReference type="PROSITE-ProRule" id="PRU01379"/>
    </source>
</evidence>
<dbReference type="SMART" id="SM00631">
    <property type="entry name" value="Zn_pept"/>
    <property type="match status" value="1"/>
</dbReference>
<accession>A0A7S2ZRP7</accession>
<keyword evidence="6" id="KW-0732">Signal</keyword>
<dbReference type="GO" id="GO:0008270">
    <property type="term" value="F:zinc ion binding"/>
    <property type="evidence" value="ECO:0007669"/>
    <property type="project" value="InterPro"/>
</dbReference>
<proteinExistence type="inferred from homology"/>
<name>A0A7S2ZRP7_9RHOD</name>
<sequence>MGTVWKATVLCLWLACVLSKSSAEGRGYKYLAYHEIQESLQKAAKLYPRLAKLESAQEVFDLPSVGNCTNDQGLQEDCRIWILEITNWDTRFEDRGRPHMLVSGEVHGDEVVGPQVAVEFINLLLSNYGKDEKITRLIDTRVITIVPTANAYGYETQTRGELHSDRAEVLDPNRDFAFDQDPDMCMRTVAGRTINELFLTHFYRILITFHGGTNVIGYEWGDTAHCRSRVCTKAPDNLAMVKLSNRMREYAGKAGGYESEYKVGDMGSTVYPVRGGMEDWGYGASWNDRIKCNPRTLGGYDQERTDYRDGSHRCLSFLVETGREKRPDEQKLGTDEEPLVTGGKGDGHVPRNLRLLMAAADALEPYVALKNVTVDANNLSCTWYVGGAFVVPKTRIEVAYPGEMYRLTSHMAAGNGSFPFAGKMSMFSKSIKVRTRGSVYLRAVTFDTDSDLARNMGSGEPQSHFVQSRSDPDWFYETNFSRVQGSTVFQSKTLHVSLETGEKLDDDVTGIDWDKLPIEDGDSLDEPEDDDHHDGLEDGDKNLLPEGDEGEHKPDQDDSSSDNGPSWIRYAAVAGASAGALLLLGIVVQVVRSRRYSSLQDNEYYDGDSEDLEDDEMPLQRYP</sequence>
<dbReference type="PANTHER" id="PTHR11705">
    <property type="entry name" value="PROTEASE FAMILY M14 CARBOXYPEPTIDASE A,B"/>
    <property type="match status" value="1"/>
</dbReference>
<feature type="compositionally biased region" description="Acidic residues" evidence="4">
    <location>
        <begin position="519"/>
        <end position="529"/>
    </location>
</feature>
<evidence type="ECO:0000256" key="4">
    <source>
        <dbReference type="SAM" id="MobiDB-lite"/>
    </source>
</evidence>
<evidence type="ECO:0000256" key="1">
    <source>
        <dbReference type="ARBA" id="ARBA00001947"/>
    </source>
</evidence>
<feature type="compositionally biased region" description="Acidic residues" evidence="4">
    <location>
        <begin position="603"/>
        <end position="617"/>
    </location>
</feature>
<comment type="caution">
    <text evidence="3">Lacks conserved residue(s) required for the propagation of feature annotation.</text>
</comment>
<keyword evidence="5" id="KW-0472">Membrane</keyword>
<comment type="similarity">
    <text evidence="2 3">Belongs to the peptidase M14 family.</text>
</comment>
<feature type="region of interest" description="Disordered" evidence="4">
    <location>
        <begin position="515"/>
        <end position="564"/>
    </location>
</feature>
<feature type="chain" id="PRO_5030894014" description="Peptidase M14 domain-containing protein" evidence="6">
    <location>
        <begin position="24"/>
        <end position="623"/>
    </location>
</feature>
<evidence type="ECO:0000256" key="5">
    <source>
        <dbReference type="SAM" id="Phobius"/>
    </source>
</evidence>
<evidence type="ECO:0000256" key="2">
    <source>
        <dbReference type="ARBA" id="ARBA00005988"/>
    </source>
</evidence>
<evidence type="ECO:0000256" key="6">
    <source>
        <dbReference type="SAM" id="SignalP"/>
    </source>
</evidence>
<feature type="signal peptide" evidence="6">
    <location>
        <begin position="1"/>
        <end position="23"/>
    </location>
</feature>
<keyword evidence="5" id="KW-1133">Transmembrane helix</keyword>
<feature type="region of interest" description="Disordered" evidence="4">
    <location>
        <begin position="325"/>
        <end position="345"/>
    </location>
</feature>
<protein>
    <recommendedName>
        <fullName evidence="7">Peptidase M14 domain-containing protein</fullName>
    </recommendedName>
</protein>
<organism evidence="8">
    <name type="scientific">Rhodosorus marinus</name>
    <dbReference type="NCBI Taxonomy" id="101924"/>
    <lineage>
        <taxon>Eukaryota</taxon>
        <taxon>Rhodophyta</taxon>
        <taxon>Stylonematophyceae</taxon>
        <taxon>Stylonematales</taxon>
        <taxon>Stylonemataceae</taxon>
        <taxon>Rhodosorus</taxon>
    </lineage>
</organism>
<feature type="transmembrane region" description="Helical" evidence="5">
    <location>
        <begin position="567"/>
        <end position="591"/>
    </location>
</feature>
<dbReference type="AlphaFoldDB" id="A0A7S2ZRP7"/>
<feature type="compositionally biased region" description="Basic and acidic residues" evidence="4">
    <location>
        <begin position="325"/>
        <end position="334"/>
    </location>
</feature>
<keyword evidence="5" id="KW-0812">Transmembrane</keyword>
<dbReference type="InterPro" id="IPR000834">
    <property type="entry name" value="Peptidase_M14"/>
</dbReference>
<reference evidence="8" key="1">
    <citation type="submission" date="2021-01" db="EMBL/GenBank/DDBJ databases">
        <authorList>
            <person name="Corre E."/>
            <person name="Pelletier E."/>
            <person name="Niang G."/>
            <person name="Scheremetjew M."/>
            <person name="Finn R."/>
            <person name="Kale V."/>
            <person name="Holt S."/>
            <person name="Cochrane G."/>
            <person name="Meng A."/>
            <person name="Brown T."/>
            <person name="Cohen L."/>
        </authorList>
    </citation>
    <scope>NUCLEOTIDE SEQUENCE</scope>
    <source>
        <strain evidence="8">CCMP 769</strain>
    </source>
</reference>
<evidence type="ECO:0000313" key="8">
    <source>
        <dbReference type="EMBL" id="CAE0046511.1"/>
    </source>
</evidence>
<dbReference type="PROSITE" id="PS52035">
    <property type="entry name" value="PEPTIDASE_M14"/>
    <property type="match status" value="1"/>
</dbReference>